<dbReference type="GO" id="GO:0006753">
    <property type="term" value="P:nucleoside phosphate metabolic process"/>
    <property type="evidence" value="ECO:0007669"/>
    <property type="project" value="TreeGrafter"/>
</dbReference>
<keyword evidence="5" id="KW-0378">Hydrolase</keyword>
<dbReference type="CDD" id="cd24161">
    <property type="entry name" value="NUDIX_ADPRase_Ndx2"/>
    <property type="match status" value="1"/>
</dbReference>
<dbReference type="PANTHER" id="PTHR11839:SF18">
    <property type="entry name" value="NUDIX HYDROLASE DOMAIN-CONTAINING PROTEIN"/>
    <property type="match status" value="1"/>
</dbReference>
<proteinExistence type="inferred from homology"/>
<dbReference type="SUPFAM" id="SSF55811">
    <property type="entry name" value="Nudix"/>
    <property type="match status" value="1"/>
</dbReference>
<dbReference type="InterPro" id="IPR015797">
    <property type="entry name" value="NUDIX_hydrolase-like_dom_sf"/>
</dbReference>
<dbReference type="Proteomes" id="UP000321523">
    <property type="component" value="Unassembled WGS sequence"/>
</dbReference>
<evidence type="ECO:0000259" key="9">
    <source>
        <dbReference type="Pfam" id="PF00293"/>
    </source>
</evidence>
<dbReference type="PANTHER" id="PTHR11839">
    <property type="entry name" value="UDP/ADP-SUGAR PYROPHOSPHATASE"/>
    <property type="match status" value="1"/>
</dbReference>
<name>A0A512DV14_9PROT</name>
<comment type="catalytic activity">
    <reaction evidence="1">
        <text>GDP-alpha-D-mannose + H2O = alpha-D-mannose 1-phosphate + GMP + 2 H(+)</text>
        <dbReference type="Rhea" id="RHEA:27978"/>
        <dbReference type="ChEBI" id="CHEBI:15377"/>
        <dbReference type="ChEBI" id="CHEBI:15378"/>
        <dbReference type="ChEBI" id="CHEBI:57527"/>
        <dbReference type="ChEBI" id="CHEBI:58115"/>
        <dbReference type="ChEBI" id="CHEBI:58409"/>
    </reaction>
</comment>
<feature type="region of interest" description="Disordered" evidence="8">
    <location>
        <begin position="1"/>
        <end position="22"/>
    </location>
</feature>
<dbReference type="GO" id="GO:0016787">
    <property type="term" value="F:hydrolase activity"/>
    <property type="evidence" value="ECO:0007669"/>
    <property type="project" value="UniProtKB-KW"/>
</dbReference>
<evidence type="ECO:0000256" key="5">
    <source>
        <dbReference type="ARBA" id="ARBA00022801"/>
    </source>
</evidence>
<evidence type="ECO:0000313" key="10">
    <source>
        <dbReference type="EMBL" id="GEO40304.1"/>
    </source>
</evidence>
<evidence type="ECO:0000256" key="3">
    <source>
        <dbReference type="ARBA" id="ARBA00007275"/>
    </source>
</evidence>
<keyword evidence="11" id="KW-1185">Reference proteome</keyword>
<organism evidence="10 11">
    <name type="scientific">Skermanella aerolata</name>
    <dbReference type="NCBI Taxonomy" id="393310"/>
    <lineage>
        <taxon>Bacteria</taxon>
        <taxon>Pseudomonadati</taxon>
        <taxon>Pseudomonadota</taxon>
        <taxon>Alphaproteobacteria</taxon>
        <taxon>Rhodospirillales</taxon>
        <taxon>Azospirillaceae</taxon>
        <taxon>Skermanella</taxon>
    </lineage>
</organism>
<evidence type="ECO:0000256" key="1">
    <source>
        <dbReference type="ARBA" id="ARBA00000847"/>
    </source>
</evidence>
<dbReference type="InterPro" id="IPR000086">
    <property type="entry name" value="NUDIX_hydrolase_dom"/>
</dbReference>
<dbReference type="GO" id="GO:0019693">
    <property type="term" value="P:ribose phosphate metabolic process"/>
    <property type="evidence" value="ECO:0007669"/>
    <property type="project" value="TreeGrafter"/>
</dbReference>
<protein>
    <recommendedName>
        <fullName evidence="4">GDP-mannose pyrophosphatase</fullName>
    </recommendedName>
    <alternativeName>
        <fullName evidence="6">GDP-mannose hydrolase</fullName>
    </alternativeName>
    <alternativeName>
        <fullName evidence="7">GDPMK</fullName>
    </alternativeName>
</protein>
<feature type="domain" description="Nudix hydrolase" evidence="9">
    <location>
        <begin position="65"/>
        <end position="165"/>
    </location>
</feature>
<dbReference type="RefSeq" id="WP_084720725.1">
    <property type="nucleotide sequence ID" value="NZ_BJYZ01000020.1"/>
</dbReference>
<gene>
    <name evidence="10" type="ORF">SAE02_44520</name>
</gene>
<accession>A0A512DV14</accession>
<dbReference type="Pfam" id="PF00293">
    <property type="entry name" value="NUDIX"/>
    <property type="match status" value="1"/>
</dbReference>
<evidence type="ECO:0000313" key="11">
    <source>
        <dbReference type="Proteomes" id="UP000321523"/>
    </source>
</evidence>
<evidence type="ECO:0000256" key="4">
    <source>
        <dbReference type="ARBA" id="ARBA00016377"/>
    </source>
</evidence>
<dbReference type="GO" id="GO:0005829">
    <property type="term" value="C:cytosol"/>
    <property type="evidence" value="ECO:0007669"/>
    <property type="project" value="TreeGrafter"/>
</dbReference>
<dbReference type="EMBL" id="BJYZ01000020">
    <property type="protein sequence ID" value="GEO40304.1"/>
    <property type="molecule type" value="Genomic_DNA"/>
</dbReference>
<comment type="cofactor">
    <cofactor evidence="2">
        <name>Mg(2+)</name>
        <dbReference type="ChEBI" id="CHEBI:18420"/>
    </cofactor>
</comment>
<evidence type="ECO:0000256" key="7">
    <source>
        <dbReference type="ARBA" id="ARBA00032272"/>
    </source>
</evidence>
<evidence type="ECO:0000256" key="2">
    <source>
        <dbReference type="ARBA" id="ARBA00001946"/>
    </source>
</evidence>
<evidence type="ECO:0000256" key="8">
    <source>
        <dbReference type="SAM" id="MobiDB-lite"/>
    </source>
</evidence>
<sequence length="221" mass="24194">MPTSRPNSRAPHPISSTLPAVSQESPWKTLTGEIRYENKWIRVTEHDVINPAGKPGIYGVVHMKSKAIGVLPIDADGCVQLVGQFRYSLNAYSWEMPEGGGGLEVEPIEEAKRELREETGVIAHRWSELLRLHTSNSICDEHGVIYLAWDLEHTESEPEDTEALTVVRTPFGQVLDYVLDGTITDAMTVTAVLKAQVLAARGGLPMEVAELILGDRSGIAG</sequence>
<comment type="caution">
    <text evidence="10">The sequence shown here is derived from an EMBL/GenBank/DDBJ whole genome shotgun (WGS) entry which is preliminary data.</text>
</comment>
<evidence type="ECO:0000256" key="6">
    <source>
        <dbReference type="ARBA" id="ARBA00032162"/>
    </source>
</evidence>
<reference evidence="10 11" key="1">
    <citation type="submission" date="2019-07" db="EMBL/GenBank/DDBJ databases">
        <title>Whole genome shotgun sequence of Skermanella aerolata NBRC 106429.</title>
        <authorList>
            <person name="Hosoyama A."/>
            <person name="Uohara A."/>
            <person name="Ohji S."/>
            <person name="Ichikawa N."/>
        </authorList>
    </citation>
    <scope>NUCLEOTIDE SEQUENCE [LARGE SCALE GENOMIC DNA]</scope>
    <source>
        <strain evidence="10 11">NBRC 106429</strain>
    </source>
</reference>
<dbReference type="AlphaFoldDB" id="A0A512DV14"/>
<dbReference type="OrthoDB" id="177518at2"/>
<comment type="similarity">
    <text evidence="3">Belongs to the Nudix hydrolase family. NudK subfamily.</text>
</comment>
<dbReference type="Gene3D" id="3.90.79.10">
    <property type="entry name" value="Nucleoside Triphosphate Pyrophosphohydrolase"/>
    <property type="match status" value="1"/>
</dbReference>